<keyword evidence="4" id="KW-0547">Nucleotide-binding</keyword>
<dbReference type="Pfam" id="PF08352">
    <property type="entry name" value="oligo_HPY"/>
    <property type="match status" value="1"/>
</dbReference>
<evidence type="ECO:0000256" key="3">
    <source>
        <dbReference type="ARBA" id="ARBA00022448"/>
    </source>
</evidence>
<evidence type="ECO:0000256" key="6">
    <source>
        <dbReference type="ARBA" id="ARBA00024722"/>
    </source>
</evidence>
<dbReference type="InterPro" id="IPR050319">
    <property type="entry name" value="ABC_transp_ATP-bind"/>
</dbReference>
<accession>A0AB39XIP5</accession>
<dbReference type="Pfam" id="PF00005">
    <property type="entry name" value="ABC_tran"/>
    <property type="match status" value="1"/>
</dbReference>
<reference evidence="8" key="1">
    <citation type="submission" date="2024-08" db="EMBL/GenBank/DDBJ databases">
        <authorList>
            <person name="Chaddad Z."/>
            <person name="Lamrabet M."/>
            <person name="Bouhnik O."/>
            <person name="Alami S."/>
            <person name="Wipf D."/>
            <person name="Courty P.E."/>
            <person name="Missbah El Idrissi M."/>
        </authorList>
    </citation>
    <scope>NUCLEOTIDE SEQUENCE</scope>
    <source>
        <strain evidence="8">LLZ17</strain>
    </source>
</reference>
<evidence type="ECO:0000259" key="7">
    <source>
        <dbReference type="PROSITE" id="PS50893"/>
    </source>
</evidence>
<evidence type="ECO:0000256" key="5">
    <source>
        <dbReference type="ARBA" id="ARBA00022840"/>
    </source>
</evidence>
<dbReference type="GO" id="GO:0005886">
    <property type="term" value="C:plasma membrane"/>
    <property type="evidence" value="ECO:0007669"/>
    <property type="project" value="UniProtKB-SubCell"/>
</dbReference>
<sequence>MSSDVILDVRDMMVSFRARRAGRKYRVQAVDGVSLSLAEGEVLGIVGESGCGKTTVGRTIVGLVQPDSGTIRFNEAEMMGASGFSLREMRLKVRMVFQDPNASLNPRRAIGDSVAEAGDISGFFKSRAERSAAIAATLTAVGLNPSFAARYPYELSGGQRQRVGIARAILPTPSIIIADEPVSALDVSVQAQVLNLMMDLRDQLRLSMLFISHDLGVIGQISSRVAVMYMGRVVEQAGTRTVLDHPLHPYTRALVAAIPKPDPSKRILGAIEMGEPPSLFTRPRGCAYAPRCPMASDRCLVDVPELRLVGHGVRAVACHNVAT</sequence>
<dbReference type="AlphaFoldDB" id="A0AB39XIP5"/>
<evidence type="ECO:0000256" key="1">
    <source>
        <dbReference type="ARBA" id="ARBA00004417"/>
    </source>
</evidence>
<dbReference type="InterPro" id="IPR003593">
    <property type="entry name" value="AAA+_ATPase"/>
</dbReference>
<dbReference type="SMART" id="SM00382">
    <property type="entry name" value="AAA"/>
    <property type="match status" value="1"/>
</dbReference>
<gene>
    <name evidence="8" type="ORF">AB8Z38_35610</name>
</gene>
<proteinExistence type="inferred from homology"/>
<name>A0AB39XIP5_9BRAD</name>
<dbReference type="GO" id="GO:0055085">
    <property type="term" value="P:transmembrane transport"/>
    <property type="evidence" value="ECO:0007669"/>
    <property type="project" value="UniProtKB-ARBA"/>
</dbReference>
<keyword evidence="5 8" id="KW-0067">ATP-binding</keyword>
<dbReference type="FunFam" id="3.40.50.300:FF:000016">
    <property type="entry name" value="Oligopeptide ABC transporter ATP-binding component"/>
    <property type="match status" value="1"/>
</dbReference>
<dbReference type="RefSeq" id="WP_369722198.1">
    <property type="nucleotide sequence ID" value="NZ_CP165734.1"/>
</dbReference>
<dbReference type="PANTHER" id="PTHR43776">
    <property type="entry name" value="TRANSPORT ATP-BINDING PROTEIN"/>
    <property type="match status" value="1"/>
</dbReference>
<dbReference type="CDD" id="cd03257">
    <property type="entry name" value="ABC_NikE_OppD_transporters"/>
    <property type="match status" value="1"/>
</dbReference>
<dbReference type="GO" id="GO:0005524">
    <property type="term" value="F:ATP binding"/>
    <property type="evidence" value="ECO:0007669"/>
    <property type="project" value="UniProtKB-KW"/>
</dbReference>
<protein>
    <submittedName>
        <fullName evidence="8">ABC transporter ATP-binding protein</fullName>
    </submittedName>
</protein>
<dbReference type="GO" id="GO:0016887">
    <property type="term" value="F:ATP hydrolysis activity"/>
    <property type="evidence" value="ECO:0007669"/>
    <property type="project" value="InterPro"/>
</dbReference>
<dbReference type="Gene3D" id="3.40.50.300">
    <property type="entry name" value="P-loop containing nucleotide triphosphate hydrolases"/>
    <property type="match status" value="1"/>
</dbReference>
<dbReference type="PANTHER" id="PTHR43776:SF7">
    <property type="entry name" value="D,D-DIPEPTIDE TRANSPORT ATP-BINDING PROTEIN DDPF-RELATED"/>
    <property type="match status" value="1"/>
</dbReference>
<evidence type="ECO:0000256" key="2">
    <source>
        <dbReference type="ARBA" id="ARBA00005417"/>
    </source>
</evidence>
<dbReference type="PROSITE" id="PS00211">
    <property type="entry name" value="ABC_TRANSPORTER_1"/>
    <property type="match status" value="1"/>
</dbReference>
<feature type="domain" description="ABC transporter" evidence="7">
    <location>
        <begin position="9"/>
        <end position="255"/>
    </location>
</feature>
<dbReference type="EMBL" id="CP165734">
    <property type="protein sequence ID" value="XDV57765.1"/>
    <property type="molecule type" value="Genomic_DNA"/>
</dbReference>
<dbReference type="InterPro" id="IPR027417">
    <property type="entry name" value="P-loop_NTPase"/>
</dbReference>
<comment type="function">
    <text evidence="6">Involved in beta-(1--&gt;2)glucan export. Transmembrane domains (TMD) form a pore in the inner membrane and the ATP-binding domain (NBD) is responsible for energy generation.</text>
</comment>
<dbReference type="GO" id="GO:0015833">
    <property type="term" value="P:peptide transport"/>
    <property type="evidence" value="ECO:0007669"/>
    <property type="project" value="InterPro"/>
</dbReference>
<dbReference type="InterPro" id="IPR017871">
    <property type="entry name" value="ABC_transporter-like_CS"/>
</dbReference>
<dbReference type="InterPro" id="IPR003439">
    <property type="entry name" value="ABC_transporter-like_ATP-bd"/>
</dbReference>
<dbReference type="InterPro" id="IPR013563">
    <property type="entry name" value="Oligopep_ABC_C"/>
</dbReference>
<dbReference type="SUPFAM" id="SSF52540">
    <property type="entry name" value="P-loop containing nucleoside triphosphate hydrolases"/>
    <property type="match status" value="1"/>
</dbReference>
<dbReference type="PROSITE" id="PS50893">
    <property type="entry name" value="ABC_TRANSPORTER_2"/>
    <property type="match status" value="1"/>
</dbReference>
<keyword evidence="3" id="KW-0813">Transport</keyword>
<organism evidence="8">
    <name type="scientific">Bradyrhizobium sp. LLZ17</name>
    <dbReference type="NCBI Taxonomy" id="3239388"/>
    <lineage>
        <taxon>Bacteria</taxon>
        <taxon>Pseudomonadati</taxon>
        <taxon>Pseudomonadota</taxon>
        <taxon>Alphaproteobacteria</taxon>
        <taxon>Hyphomicrobiales</taxon>
        <taxon>Nitrobacteraceae</taxon>
        <taxon>Bradyrhizobium</taxon>
    </lineage>
</organism>
<evidence type="ECO:0000313" key="8">
    <source>
        <dbReference type="EMBL" id="XDV57765.1"/>
    </source>
</evidence>
<evidence type="ECO:0000256" key="4">
    <source>
        <dbReference type="ARBA" id="ARBA00022741"/>
    </source>
</evidence>
<comment type="similarity">
    <text evidence="2">Belongs to the ABC transporter superfamily.</text>
</comment>
<dbReference type="NCBIfam" id="TIGR01727">
    <property type="entry name" value="oligo_HPY"/>
    <property type="match status" value="1"/>
</dbReference>
<comment type="subcellular location">
    <subcellularLocation>
        <location evidence="1">Cell inner membrane</location>
        <topology evidence="1">Peripheral membrane protein</topology>
    </subcellularLocation>
</comment>